<organism evidence="2 3">
    <name type="scientific">Pedobacter cryoconitis</name>
    <dbReference type="NCBI Taxonomy" id="188932"/>
    <lineage>
        <taxon>Bacteria</taxon>
        <taxon>Pseudomonadati</taxon>
        <taxon>Bacteroidota</taxon>
        <taxon>Sphingobacteriia</taxon>
        <taxon>Sphingobacteriales</taxon>
        <taxon>Sphingobacteriaceae</taxon>
        <taxon>Pedobacter</taxon>
    </lineage>
</organism>
<sequence>MNQSYPLISCICVTNNRPEQLKKAISCFADQNYPNKELAISYLKNDLLTKEIVENTRQKDILKIVTVEHTGDEPLEKAKIHVINKCTGDYLCIWDDNDWYHPSRLMFQFNSMQIVGERYQGSVLSRIMLYDAGTKKVYHAFSHNWDGTLLCRKEIFLLNPYTKDGENTSITTFLSGRKILCQIDDAPFLYIHIYHGANIHDDKHFESFMKQSELLAEELSNKIIKLIDN</sequence>
<reference evidence="2 3" key="1">
    <citation type="submission" date="2016-03" db="EMBL/GenBank/DDBJ databases">
        <title>Complete genome sequence of Pedobacter cryoconitis PAMC 27485.</title>
        <authorList>
            <person name="Lee J."/>
            <person name="Kim O.-S."/>
        </authorList>
    </citation>
    <scope>NUCLEOTIDE SEQUENCE [LARGE SCALE GENOMIC DNA]</scope>
    <source>
        <strain evidence="2 3">PAMC 27485</strain>
    </source>
</reference>
<feature type="domain" description="Glycosyltransferase 2-like" evidence="1">
    <location>
        <begin position="9"/>
        <end position="105"/>
    </location>
</feature>
<dbReference type="SUPFAM" id="SSF53448">
    <property type="entry name" value="Nucleotide-diphospho-sugar transferases"/>
    <property type="match status" value="1"/>
</dbReference>
<dbReference type="AlphaFoldDB" id="A0A127V913"/>
<dbReference type="EMBL" id="CP014504">
    <property type="protein sequence ID" value="AMP97813.1"/>
    <property type="molecule type" value="Genomic_DNA"/>
</dbReference>
<protein>
    <recommendedName>
        <fullName evidence="1">Glycosyltransferase 2-like domain-containing protein</fullName>
    </recommendedName>
</protein>
<evidence type="ECO:0000259" key="1">
    <source>
        <dbReference type="Pfam" id="PF00535"/>
    </source>
</evidence>
<proteinExistence type="predicted"/>
<accession>A0A127V913</accession>
<dbReference type="OrthoDB" id="597270at2"/>
<gene>
    <name evidence="2" type="ORF">AY601_0872</name>
</gene>
<evidence type="ECO:0000313" key="3">
    <source>
        <dbReference type="Proteomes" id="UP000071561"/>
    </source>
</evidence>
<dbReference type="InterPro" id="IPR029044">
    <property type="entry name" value="Nucleotide-diphossugar_trans"/>
</dbReference>
<dbReference type="RefSeq" id="WP_068396952.1">
    <property type="nucleotide sequence ID" value="NZ_CP014504.1"/>
</dbReference>
<dbReference type="Gene3D" id="3.90.550.10">
    <property type="entry name" value="Spore Coat Polysaccharide Biosynthesis Protein SpsA, Chain A"/>
    <property type="match status" value="1"/>
</dbReference>
<dbReference type="CDD" id="cd00761">
    <property type="entry name" value="Glyco_tranf_GTA_type"/>
    <property type="match status" value="1"/>
</dbReference>
<name>A0A127V913_9SPHI</name>
<dbReference type="KEGG" id="pcm:AY601_0872"/>
<dbReference type="Proteomes" id="UP000071561">
    <property type="component" value="Chromosome"/>
</dbReference>
<dbReference type="PANTHER" id="PTHR22916:SF3">
    <property type="entry name" value="UDP-GLCNAC:BETAGAL BETA-1,3-N-ACETYLGLUCOSAMINYLTRANSFERASE-LIKE PROTEIN 1"/>
    <property type="match status" value="1"/>
</dbReference>
<dbReference type="PANTHER" id="PTHR22916">
    <property type="entry name" value="GLYCOSYLTRANSFERASE"/>
    <property type="match status" value="1"/>
</dbReference>
<dbReference type="GO" id="GO:0016758">
    <property type="term" value="F:hexosyltransferase activity"/>
    <property type="evidence" value="ECO:0007669"/>
    <property type="project" value="UniProtKB-ARBA"/>
</dbReference>
<dbReference type="Pfam" id="PF00535">
    <property type="entry name" value="Glycos_transf_2"/>
    <property type="match status" value="1"/>
</dbReference>
<evidence type="ECO:0000313" key="2">
    <source>
        <dbReference type="EMBL" id="AMP97813.1"/>
    </source>
</evidence>
<keyword evidence="3" id="KW-1185">Reference proteome</keyword>
<dbReference type="InterPro" id="IPR001173">
    <property type="entry name" value="Glyco_trans_2-like"/>
</dbReference>
<dbReference type="PATRIC" id="fig|188932.3.peg.897"/>